<dbReference type="Gene3D" id="2.60.120.10">
    <property type="entry name" value="Jelly Rolls"/>
    <property type="match status" value="1"/>
</dbReference>
<evidence type="ECO:0000313" key="6">
    <source>
        <dbReference type="Proteomes" id="UP000680638"/>
    </source>
</evidence>
<comment type="caution">
    <text evidence="5">The sequence shown here is derived from an EMBL/GenBank/DDBJ whole genome shotgun (WGS) entry which is preliminary data.</text>
</comment>
<evidence type="ECO:0000313" key="5">
    <source>
        <dbReference type="EMBL" id="GIO67957.1"/>
    </source>
</evidence>
<feature type="domain" description="HTH araC/xylS-type" evidence="4">
    <location>
        <begin position="178"/>
        <end position="276"/>
    </location>
</feature>
<dbReference type="PANTHER" id="PTHR43280">
    <property type="entry name" value="ARAC-FAMILY TRANSCRIPTIONAL REGULATOR"/>
    <property type="match status" value="1"/>
</dbReference>
<evidence type="ECO:0000256" key="3">
    <source>
        <dbReference type="ARBA" id="ARBA00023163"/>
    </source>
</evidence>
<dbReference type="SUPFAM" id="SSF46689">
    <property type="entry name" value="Homeodomain-like"/>
    <property type="match status" value="2"/>
</dbReference>
<keyword evidence="6" id="KW-1185">Reference proteome</keyword>
<accession>A0ABQ4LXF2</accession>
<keyword evidence="3" id="KW-0804">Transcription</keyword>
<sequence length="285" mass="33151">MDMDYYRFKVDVPLTLNMAGKFVAPSSEWMHMDRTLMDFELFVQTRGSLYIAAGRERYELKEGDFLLMPPGTRQYGYQKSDCSFYWLHFTAAGGHERLKDVEEYGYEQGMIVVPAAGALRSPDKLIVLMKQLQDSMRTYREQTLGSYMATTILCELFNQLFYVRNQAGHRLKQRQLYNDIVDYIKWHRHGNLKVARLAEDFGYNAKYLSTLFSGIAGISLKQYMLQEKMEAAKSLLTDTNRNISEIAAQLGYPDSQQFMKSFKKITGLTPTDYRNAYANRLLFYE</sequence>
<gene>
    <name evidence="5" type="primary">yisR_1</name>
    <name evidence="5" type="ORF">J21TS3_27780</name>
</gene>
<dbReference type="InterPro" id="IPR009057">
    <property type="entry name" value="Homeodomain-like_sf"/>
</dbReference>
<dbReference type="PANTHER" id="PTHR43280:SF2">
    <property type="entry name" value="HTH-TYPE TRANSCRIPTIONAL REGULATOR EXSA"/>
    <property type="match status" value="1"/>
</dbReference>
<dbReference type="Gene3D" id="1.10.10.60">
    <property type="entry name" value="Homeodomain-like"/>
    <property type="match status" value="2"/>
</dbReference>
<dbReference type="SUPFAM" id="SSF51215">
    <property type="entry name" value="Regulatory protein AraC"/>
    <property type="match status" value="1"/>
</dbReference>
<dbReference type="InterPro" id="IPR018062">
    <property type="entry name" value="HTH_AraC-typ_CS"/>
</dbReference>
<dbReference type="Pfam" id="PF02311">
    <property type="entry name" value="AraC_binding"/>
    <property type="match status" value="1"/>
</dbReference>
<dbReference type="InterPro" id="IPR020449">
    <property type="entry name" value="Tscrpt_reg_AraC-type_HTH"/>
</dbReference>
<dbReference type="PRINTS" id="PR00032">
    <property type="entry name" value="HTHARAC"/>
</dbReference>
<proteinExistence type="predicted"/>
<dbReference type="Proteomes" id="UP000680638">
    <property type="component" value="Unassembled WGS sequence"/>
</dbReference>
<evidence type="ECO:0000256" key="1">
    <source>
        <dbReference type="ARBA" id="ARBA00023015"/>
    </source>
</evidence>
<keyword evidence="1" id="KW-0805">Transcription regulation</keyword>
<name>A0ABQ4LXF2_9BACL</name>
<dbReference type="InterPro" id="IPR003313">
    <property type="entry name" value="AraC-bd"/>
</dbReference>
<dbReference type="SMART" id="SM00342">
    <property type="entry name" value="HTH_ARAC"/>
    <property type="match status" value="1"/>
</dbReference>
<dbReference type="PROSITE" id="PS00041">
    <property type="entry name" value="HTH_ARAC_FAMILY_1"/>
    <property type="match status" value="1"/>
</dbReference>
<protein>
    <submittedName>
        <fullName evidence="5">HTH-type transcriptional regulator YisR</fullName>
    </submittedName>
</protein>
<dbReference type="InterPro" id="IPR014710">
    <property type="entry name" value="RmlC-like_jellyroll"/>
</dbReference>
<organism evidence="5 6">
    <name type="scientific">Paenibacillus cookii</name>
    <dbReference type="NCBI Taxonomy" id="157839"/>
    <lineage>
        <taxon>Bacteria</taxon>
        <taxon>Bacillati</taxon>
        <taxon>Bacillota</taxon>
        <taxon>Bacilli</taxon>
        <taxon>Bacillales</taxon>
        <taxon>Paenibacillaceae</taxon>
        <taxon>Paenibacillus</taxon>
    </lineage>
</organism>
<evidence type="ECO:0000256" key="2">
    <source>
        <dbReference type="ARBA" id="ARBA00023125"/>
    </source>
</evidence>
<dbReference type="EMBL" id="BORW01000013">
    <property type="protein sequence ID" value="GIO67957.1"/>
    <property type="molecule type" value="Genomic_DNA"/>
</dbReference>
<dbReference type="PROSITE" id="PS01124">
    <property type="entry name" value="HTH_ARAC_FAMILY_2"/>
    <property type="match status" value="1"/>
</dbReference>
<dbReference type="Pfam" id="PF12833">
    <property type="entry name" value="HTH_18"/>
    <property type="match status" value="1"/>
</dbReference>
<dbReference type="InterPro" id="IPR037923">
    <property type="entry name" value="HTH-like"/>
</dbReference>
<reference evidence="5 6" key="1">
    <citation type="submission" date="2021-03" db="EMBL/GenBank/DDBJ databases">
        <title>Antimicrobial resistance genes in bacteria isolated from Japanese honey, and their potential for conferring macrolide and lincosamide resistance in the American foulbrood pathogen Paenibacillus larvae.</title>
        <authorList>
            <person name="Okamoto M."/>
            <person name="Kumagai M."/>
            <person name="Kanamori H."/>
            <person name="Takamatsu D."/>
        </authorList>
    </citation>
    <scope>NUCLEOTIDE SEQUENCE [LARGE SCALE GENOMIC DNA]</scope>
    <source>
        <strain evidence="5 6">J21TS3</strain>
    </source>
</reference>
<keyword evidence="2" id="KW-0238">DNA-binding</keyword>
<evidence type="ECO:0000259" key="4">
    <source>
        <dbReference type="PROSITE" id="PS01124"/>
    </source>
</evidence>
<dbReference type="InterPro" id="IPR018060">
    <property type="entry name" value="HTH_AraC"/>
</dbReference>